<dbReference type="EMBL" id="CP033915">
    <property type="protein sequence ID" value="AZA87170.1"/>
    <property type="molecule type" value="Genomic_DNA"/>
</dbReference>
<protein>
    <submittedName>
        <fullName evidence="1">Uncharacterized protein</fullName>
    </submittedName>
</protein>
<sequence length="634" mass="68723">MHDIKYAYYNTSKGFRVVGGTAAQFLKADGSVDSTSYVAAGTDINMTDKNINFTTGSLSRFESNSRVFNKVYQRLLGTSQTGILSFKFPPPTTLATMFDVTIKMFGWGGRILGTVRVAFYRFSVTELNGNHKAIIEASDNFPSTVINMGVDASGKICINIGEPTTVWNSYLNVEVDRVVAFHQGANFDWSKGWSQTVETDVSTYSQLKPIATEVIATRTWVDTNNAGSLPKAPTALGSADLNTVLTPGFYLQVTNAGSIAANNYPSEGLFAGNLKVYKTLLTGITQEYQTRRSGGNVTFIRSTEDNGATWSAWKKNLTTEDFSPSNYYTKSESLSQFVGKNGVETISDTKTFTHSPIVPNATLNGHAVNFGQLDWLLGQTVSNFIPLGFKGQPYGVAELGADGKVPSSQLPANDGIKVNEEFSTLSGSGFYLSDYMIGGEVGLFDKEANILVAGKENGLYKFGSDYGGSGGVIVDPGNAHMGYGGVMPTASHNHYFNGTIRITGGIYSESANGAQVYATSGDLYQLDKDVSHEDGSLRLSVYDRVFNGMSNSFDTDQRIVKVLLMDGGTITMQNYFRYQEITVMNVSGNSANFTIDYTPVNVSIPPKSSATFYVNGQNKIVLVRLDNDYCGVLN</sequence>
<dbReference type="RefSeq" id="WP_123854477.1">
    <property type="nucleotide sequence ID" value="NZ_CP033912.1"/>
</dbReference>
<reference evidence="3 4" key="1">
    <citation type="submission" date="2018-11" db="EMBL/GenBank/DDBJ databases">
        <title>Proposal to divide the Flavobacteriaceae and reorganize its genera based on Amino Acid Identity values calculated from whole genome sequences.</title>
        <authorList>
            <person name="Nicholson A.C."/>
            <person name="Gulvik C.A."/>
            <person name="Whitney A.M."/>
            <person name="Humrighouse B.W."/>
            <person name="Bell M."/>
            <person name="Holmes B."/>
            <person name="Steigerwalt A.G."/>
            <person name="Villarma A."/>
            <person name="Sheth M."/>
            <person name="Batra D."/>
            <person name="Pryor J."/>
            <person name="Bernardet J.-F."/>
            <person name="Hugo C."/>
            <person name="Kampfer P."/>
            <person name="Newman J."/>
            <person name="McQuiston J.R."/>
        </authorList>
    </citation>
    <scope>NUCLEOTIDE SEQUENCE [LARGE SCALE GENOMIC DNA]</scope>
    <source>
        <strain evidence="1 3">G0207</strain>
        <strain evidence="2 4">H5143</strain>
    </source>
</reference>
<organism evidence="1 3">
    <name type="scientific">Chryseobacterium shandongense</name>
    <dbReference type="NCBI Taxonomy" id="1493872"/>
    <lineage>
        <taxon>Bacteria</taxon>
        <taxon>Pseudomonadati</taxon>
        <taxon>Bacteroidota</taxon>
        <taxon>Flavobacteriia</taxon>
        <taxon>Flavobacteriales</taxon>
        <taxon>Weeksellaceae</taxon>
        <taxon>Chryseobacterium group</taxon>
        <taxon>Chryseobacterium</taxon>
    </lineage>
</organism>
<evidence type="ECO:0000313" key="2">
    <source>
        <dbReference type="EMBL" id="AZA95599.1"/>
    </source>
</evidence>
<evidence type="ECO:0000313" key="4">
    <source>
        <dbReference type="Proteomes" id="UP000281741"/>
    </source>
</evidence>
<evidence type="ECO:0000313" key="1">
    <source>
        <dbReference type="EMBL" id="AZA87170.1"/>
    </source>
</evidence>
<dbReference type="AlphaFoldDB" id="A0AAD1DMJ7"/>
<keyword evidence="4" id="KW-1185">Reference proteome</keyword>
<evidence type="ECO:0000313" key="3">
    <source>
        <dbReference type="Proteomes" id="UP000274073"/>
    </source>
</evidence>
<gene>
    <name evidence="1" type="ORF">EG349_10400</name>
    <name evidence="2" type="ORF">EG353_08475</name>
</gene>
<dbReference type="Proteomes" id="UP000281741">
    <property type="component" value="Chromosome"/>
</dbReference>
<name>A0AAD1DMJ7_9FLAO</name>
<accession>A0AAD1DMJ7</accession>
<proteinExistence type="predicted"/>
<dbReference type="EMBL" id="CP033912">
    <property type="protein sequence ID" value="AZA95599.1"/>
    <property type="molecule type" value="Genomic_DNA"/>
</dbReference>
<dbReference type="CDD" id="cd19958">
    <property type="entry name" value="pyocin_knob"/>
    <property type="match status" value="1"/>
</dbReference>
<dbReference type="Proteomes" id="UP000274073">
    <property type="component" value="Chromosome"/>
</dbReference>